<dbReference type="GO" id="GO:0022857">
    <property type="term" value="F:transmembrane transporter activity"/>
    <property type="evidence" value="ECO:0007669"/>
    <property type="project" value="InterPro"/>
</dbReference>
<protein>
    <submittedName>
        <fullName evidence="2">ECF transporter S component</fullName>
    </submittedName>
</protein>
<dbReference type="Proteomes" id="UP001164718">
    <property type="component" value="Chromosome"/>
</dbReference>
<dbReference type="KEGG" id="faf:OE104_13810"/>
<dbReference type="Pfam" id="PF12822">
    <property type="entry name" value="ECF_trnsprt"/>
    <property type="match status" value="1"/>
</dbReference>
<evidence type="ECO:0000313" key="3">
    <source>
        <dbReference type="Proteomes" id="UP001164718"/>
    </source>
</evidence>
<dbReference type="AlphaFoldDB" id="A0A9E8RVS8"/>
<keyword evidence="3" id="KW-1185">Reference proteome</keyword>
<organism evidence="2 3">
    <name type="scientific">Fervidibacillus albus</name>
    <dbReference type="NCBI Taxonomy" id="2980026"/>
    <lineage>
        <taxon>Bacteria</taxon>
        <taxon>Bacillati</taxon>
        <taxon>Bacillota</taxon>
        <taxon>Bacilli</taxon>
        <taxon>Bacillales</taxon>
        <taxon>Bacillaceae</taxon>
        <taxon>Fervidibacillus</taxon>
    </lineage>
</organism>
<evidence type="ECO:0000256" key="1">
    <source>
        <dbReference type="SAM" id="Phobius"/>
    </source>
</evidence>
<feature type="transmembrane region" description="Helical" evidence="1">
    <location>
        <begin position="94"/>
        <end position="121"/>
    </location>
</feature>
<dbReference type="Gene3D" id="1.10.1760.20">
    <property type="match status" value="1"/>
</dbReference>
<feature type="transmembrane region" description="Helical" evidence="1">
    <location>
        <begin position="127"/>
        <end position="146"/>
    </location>
</feature>
<gene>
    <name evidence="2" type="ORF">OE104_13810</name>
</gene>
<feature type="transmembrane region" description="Helical" evidence="1">
    <location>
        <begin position="158"/>
        <end position="178"/>
    </location>
</feature>
<feature type="transmembrane region" description="Helical" evidence="1">
    <location>
        <begin position="14"/>
        <end position="31"/>
    </location>
</feature>
<sequence>MESEWTMKKDTRKLFSILFFFTCLLVLFTLFFFRHYMVASVVFLTAAFIPFFIQFERKNVSGRELVVLAILAAIASVSRIPFASIPSVQPMTFIIITTGAVFGMESGFVVGALSAIVSNFFLGQGPWTLWQMYAWGLIGVLAGLVRHTFFIKTSVGRVLFGIGTGFLFSWIMNIWVVLPMIQNISVEQIIAIYATSFPFDLAHALSNAFFLLLFAERWMKIFTRFQKKYGLLET</sequence>
<accession>A0A9E8RVS8</accession>
<name>A0A9E8RVS8_9BACI</name>
<keyword evidence="1" id="KW-1133">Transmembrane helix</keyword>
<dbReference type="InterPro" id="IPR017196">
    <property type="entry name" value="ECF_substrate-spec_UCP037395"/>
</dbReference>
<dbReference type="PIRSF" id="PIRSF037395">
    <property type="entry name" value="UCP037395_ABCper"/>
    <property type="match status" value="1"/>
</dbReference>
<feature type="transmembrane region" description="Helical" evidence="1">
    <location>
        <begin position="190"/>
        <end position="215"/>
    </location>
</feature>
<evidence type="ECO:0000313" key="2">
    <source>
        <dbReference type="EMBL" id="WAA09584.1"/>
    </source>
</evidence>
<feature type="transmembrane region" description="Helical" evidence="1">
    <location>
        <begin position="36"/>
        <end position="53"/>
    </location>
</feature>
<proteinExistence type="predicted"/>
<keyword evidence="1" id="KW-0472">Membrane</keyword>
<reference evidence="2" key="1">
    <citation type="submission" date="2022-09" db="EMBL/GenBank/DDBJ databases">
        <title>Complete Genomes of Fervidibacillus albus and Fervidibacillus halotolerans isolated from tidal flat sediments.</title>
        <authorList>
            <person name="Kwon K.K."/>
            <person name="Yang S.-H."/>
            <person name="Park M.J."/>
            <person name="Oh H.-M."/>
        </authorList>
    </citation>
    <scope>NUCLEOTIDE SEQUENCE</scope>
    <source>
        <strain evidence="2">MEBiC13591</strain>
    </source>
</reference>
<feature type="transmembrane region" description="Helical" evidence="1">
    <location>
        <begin position="65"/>
        <end position="82"/>
    </location>
</feature>
<keyword evidence="1" id="KW-0812">Transmembrane</keyword>
<dbReference type="EMBL" id="CP106878">
    <property type="protein sequence ID" value="WAA09584.1"/>
    <property type="molecule type" value="Genomic_DNA"/>
</dbReference>
<dbReference type="InterPro" id="IPR024529">
    <property type="entry name" value="ECF_trnsprt_substrate-spec"/>
</dbReference>
<dbReference type="RefSeq" id="WP_275417365.1">
    <property type="nucleotide sequence ID" value="NZ_CP106878.1"/>
</dbReference>